<proteinExistence type="predicted"/>
<sequence length="151" mass="16540">MDLGGFIRLLEAYRDTRYLFVADGIEHDVRVDRRNPAAEAWLAGRGSTHAGFITADNPRSRRLTEAENAAARVRLAAAVRAHGFDAVPHTGAGLDAAWWEHGLLVLNMPLDDLLELAESFGQNAVVWFAPGRPARLVPTRILLDAFAEGLD</sequence>
<gene>
    <name evidence="1" type="ORF">E9232_006122</name>
</gene>
<protein>
    <recommendedName>
        <fullName evidence="3">DUF3293 domain-containing protein</fullName>
    </recommendedName>
</protein>
<accession>A0ABU1JY60</accession>
<organism evidence="1 2">
    <name type="scientific">Inquilinus ginsengisoli</name>
    <dbReference type="NCBI Taxonomy" id="363840"/>
    <lineage>
        <taxon>Bacteria</taxon>
        <taxon>Pseudomonadati</taxon>
        <taxon>Pseudomonadota</taxon>
        <taxon>Alphaproteobacteria</taxon>
        <taxon>Rhodospirillales</taxon>
        <taxon>Rhodospirillaceae</taxon>
        <taxon>Inquilinus</taxon>
    </lineage>
</organism>
<name>A0ABU1JY60_9PROT</name>
<dbReference type="Proteomes" id="UP001262410">
    <property type="component" value="Unassembled WGS sequence"/>
</dbReference>
<evidence type="ECO:0000313" key="1">
    <source>
        <dbReference type="EMBL" id="MDR6293571.1"/>
    </source>
</evidence>
<keyword evidence="2" id="KW-1185">Reference proteome</keyword>
<dbReference type="RefSeq" id="WP_309800657.1">
    <property type="nucleotide sequence ID" value="NZ_JAVDPW010000013.1"/>
</dbReference>
<dbReference type="Pfam" id="PF11697">
    <property type="entry name" value="DUF3293"/>
    <property type="match status" value="1"/>
</dbReference>
<evidence type="ECO:0000313" key="2">
    <source>
        <dbReference type="Proteomes" id="UP001262410"/>
    </source>
</evidence>
<reference evidence="1 2" key="1">
    <citation type="submission" date="2023-07" db="EMBL/GenBank/DDBJ databases">
        <title>Sorghum-associated microbial communities from plants grown in Nebraska, USA.</title>
        <authorList>
            <person name="Schachtman D."/>
        </authorList>
    </citation>
    <scope>NUCLEOTIDE SEQUENCE [LARGE SCALE GENOMIC DNA]</scope>
    <source>
        <strain evidence="1 2">584</strain>
    </source>
</reference>
<comment type="caution">
    <text evidence="1">The sequence shown here is derived from an EMBL/GenBank/DDBJ whole genome shotgun (WGS) entry which is preliminary data.</text>
</comment>
<dbReference type="InterPro" id="IPR021710">
    <property type="entry name" value="DUF3293"/>
</dbReference>
<dbReference type="EMBL" id="JAVDPW010000013">
    <property type="protein sequence ID" value="MDR6293571.1"/>
    <property type="molecule type" value="Genomic_DNA"/>
</dbReference>
<evidence type="ECO:0008006" key="3">
    <source>
        <dbReference type="Google" id="ProtNLM"/>
    </source>
</evidence>